<evidence type="ECO:0000313" key="2">
    <source>
        <dbReference type="EMBL" id="KZR97676.1"/>
    </source>
</evidence>
<keyword evidence="3" id="KW-1185">Reference proteome</keyword>
<feature type="transmembrane region" description="Helical" evidence="1">
    <location>
        <begin position="12"/>
        <end position="29"/>
    </location>
</feature>
<dbReference type="EMBL" id="LRGB01020530">
    <property type="protein sequence ID" value="KZR97676.1"/>
    <property type="molecule type" value="Genomic_DNA"/>
</dbReference>
<keyword evidence="1" id="KW-0812">Transmembrane</keyword>
<comment type="caution">
    <text evidence="2">The sequence shown here is derived from an EMBL/GenBank/DDBJ whole genome shotgun (WGS) entry which is preliminary data.</text>
</comment>
<sequence>MAESLIVPLYEARLYPISFFFRFFVLFFFNEIPATGSNNKKKRREISKFILPTHLTHLLFLVFHKNKRGKT</sequence>
<protein>
    <submittedName>
        <fullName evidence="2">Uncharacterized protein</fullName>
    </submittedName>
</protein>
<reference evidence="2 3" key="1">
    <citation type="submission" date="2016-03" db="EMBL/GenBank/DDBJ databases">
        <title>EvidentialGene: Evidence-directed Construction of Genes on Genomes.</title>
        <authorList>
            <person name="Gilbert D.G."/>
            <person name="Choi J.-H."/>
            <person name="Mockaitis K."/>
            <person name="Colbourne J."/>
            <person name="Pfrender M."/>
        </authorList>
    </citation>
    <scope>NUCLEOTIDE SEQUENCE [LARGE SCALE GENOMIC DNA]</scope>
    <source>
        <strain evidence="2 3">Xinb3</strain>
        <tissue evidence="2">Complete organism</tissue>
    </source>
</reference>
<name>A0A164FD60_9CRUS</name>
<keyword evidence="1" id="KW-1133">Transmembrane helix</keyword>
<dbReference type="Proteomes" id="UP000076858">
    <property type="component" value="Unassembled WGS sequence"/>
</dbReference>
<organism evidence="2 3">
    <name type="scientific">Daphnia magna</name>
    <dbReference type="NCBI Taxonomy" id="35525"/>
    <lineage>
        <taxon>Eukaryota</taxon>
        <taxon>Metazoa</taxon>
        <taxon>Ecdysozoa</taxon>
        <taxon>Arthropoda</taxon>
        <taxon>Crustacea</taxon>
        <taxon>Branchiopoda</taxon>
        <taxon>Diplostraca</taxon>
        <taxon>Cladocera</taxon>
        <taxon>Anomopoda</taxon>
        <taxon>Daphniidae</taxon>
        <taxon>Daphnia</taxon>
    </lineage>
</organism>
<proteinExistence type="predicted"/>
<dbReference type="AlphaFoldDB" id="A0A164FD60"/>
<evidence type="ECO:0000256" key="1">
    <source>
        <dbReference type="SAM" id="Phobius"/>
    </source>
</evidence>
<gene>
    <name evidence="2" type="ORF">APZ42_007314</name>
</gene>
<evidence type="ECO:0000313" key="3">
    <source>
        <dbReference type="Proteomes" id="UP000076858"/>
    </source>
</evidence>
<accession>A0A164FD60</accession>
<keyword evidence="1" id="KW-0472">Membrane</keyword>